<dbReference type="Proteomes" id="UP000824037">
    <property type="component" value="Unassembled WGS sequence"/>
</dbReference>
<dbReference type="SUPFAM" id="SSF53822">
    <property type="entry name" value="Periplasmic binding protein-like I"/>
    <property type="match status" value="1"/>
</dbReference>
<evidence type="ECO:0000259" key="4">
    <source>
        <dbReference type="PROSITE" id="PS50932"/>
    </source>
</evidence>
<evidence type="ECO:0000256" key="2">
    <source>
        <dbReference type="ARBA" id="ARBA00023125"/>
    </source>
</evidence>
<gene>
    <name evidence="5" type="ORF">H9815_13230</name>
</gene>
<dbReference type="CDD" id="cd06267">
    <property type="entry name" value="PBP1_LacI_sugar_binding-like"/>
    <property type="match status" value="1"/>
</dbReference>
<evidence type="ECO:0000256" key="3">
    <source>
        <dbReference type="ARBA" id="ARBA00023163"/>
    </source>
</evidence>
<sequence>MTVRMVDVAREAGVSAMTVSNVINGRPGVGAETRMRVLATVSRLGYQVNLAARHLRSGQTGAVALIVPDIDRPYYGQLAARIGRTLERHGRHLVIERTGGDAERELESIAFGRLQMYDGVIISPLHLETEDLSQLRFDKPVVFIGERPVPSTFDHVMMDNIGGAQRAVEYLLSTGSTRVAIIGGRHDHSVADMPSLRTRGYRQAHEDTQVPVDERLVVQIESFDPRSGYEAVNQLYESGAEFDGLFVLTDAAATGVLRALADRGITVPDDVQVIGFDNGREADFLVPRLSSVEPGNDWMADRALQLLEQRMATQGDESEAPAPATSVVTAELVLRESTR</sequence>
<feature type="domain" description="HTH lacI-type" evidence="4">
    <location>
        <begin position="3"/>
        <end position="57"/>
    </location>
</feature>
<dbReference type="GO" id="GO:0000976">
    <property type="term" value="F:transcription cis-regulatory region binding"/>
    <property type="evidence" value="ECO:0007669"/>
    <property type="project" value="TreeGrafter"/>
</dbReference>
<dbReference type="EMBL" id="DXBY01000226">
    <property type="protein sequence ID" value="HIZ36730.1"/>
    <property type="molecule type" value="Genomic_DNA"/>
</dbReference>
<protein>
    <submittedName>
        <fullName evidence="5">LacI family transcriptional regulator</fullName>
    </submittedName>
</protein>
<comment type="caution">
    <text evidence="5">The sequence shown here is derived from an EMBL/GenBank/DDBJ whole genome shotgun (WGS) entry which is preliminary data.</text>
</comment>
<dbReference type="AlphaFoldDB" id="A0A9D2EG19"/>
<keyword evidence="1" id="KW-0805">Transcription regulation</keyword>
<dbReference type="PROSITE" id="PS50932">
    <property type="entry name" value="HTH_LACI_2"/>
    <property type="match status" value="1"/>
</dbReference>
<organism evidence="5 6">
    <name type="scientific">Candidatus Ruania gallistercoris</name>
    <dbReference type="NCBI Taxonomy" id="2838746"/>
    <lineage>
        <taxon>Bacteria</taxon>
        <taxon>Bacillati</taxon>
        <taxon>Actinomycetota</taxon>
        <taxon>Actinomycetes</taxon>
        <taxon>Micrococcales</taxon>
        <taxon>Ruaniaceae</taxon>
        <taxon>Ruania</taxon>
    </lineage>
</organism>
<keyword evidence="3" id="KW-0804">Transcription</keyword>
<dbReference type="InterPro" id="IPR010982">
    <property type="entry name" value="Lambda_DNA-bd_dom_sf"/>
</dbReference>
<dbReference type="CDD" id="cd01392">
    <property type="entry name" value="HTH_LacI"/>
    <property type="match status" value="1"/>
</dbReference>
<evidence type="ECO:0000313" key="6">
    <source>
        <dbReference type="Proteomes" id="UP000824037"/>
    </source>
</evidence>
<accession>A0A9D2EG19</accession>
<dbReference type="PANTHER" id="PTHR30146:SF109">
    <property type="entry name" value="HTH-TYPE TRANSCRIPTIONAL REGULATOR GALS"/>
    <property type="match status" value="1"/>
</dbReference>
<reference evidence="5" key="2">
    <citation type="submission" date="2021-04" db="EMBL/GenBank/DDBJ databases">
        <authorList>
            <person name="Gilroy R."/>
        </authorList>
    </citation>
    <scope>NUCLEOTIDE SEQUENCE</scope>
    <source>
        <strain evidence="5">ChiGjej4B4-7305</strain>
    </source>
</reference>
<evidence type="ECO:0000313" key="5">
    <source>
        <dbReference type="EMBL" id="HIZ36730.1"/>
    </source>
</evidence>
<dbReference type="Pfam" id="PF00356">
    <property type="entry name" value="LacI"/>
    <property type="match status" value="1"/>
</dbReference>
<dbReference type="PANTHER" id="PTHR30146">
    <property type="entry name" value="LACI-RELATED TRANSCRIPTIONAL REPRESSOR"/>
    <property type="match status" value="1"/>
</dbReference>
<dbReference type="Gene3D" id="1.10.260.40">
    <property type="entry name" value="lambda repressor-like DNA-binding domains"/>
    <property type="match status" value="1"/>
</dbReference>
<evidence type="ECO:0000256" key="1">
    <source>
        <dbReference type="ARBA" id="ARBA00023015"/>
    </source>
</evidence>
<dbReference type="SUPFAM" id="SSF47413">
    <property type="entry name" value="lambda repressor-like DNA-binding domains"/>
    <property type="match status" value="1"/>
</dbReference>
<proteinExistence type="predicted"/>
<keyword evidence="2" id="KW-0238">DNA-binding</keyword>
<dbReference type="SMART" id="SM00354">
    <property type="entry name" value="HTH_LACI"/>
    <property type="match status" value="1"/>
</dbReference>
<dbReference type="InterPro" id="IPR046335">
    <property type="entry name" value="LacI/GalR-like_sensor"/>
</dbReference>
<dbReference type="GO" id="GO:0003700">
    <property type="term" value="F:DNA-binding transcription factor activity"/>
    <property type="evidence" value="ECO:0007669"/>
    <property type="project" value="TreeGrafter"/>
</dbReference>
<reference evidence="5" key="1">
    <citation type="journal article" date="2021" name="PeerJ">
        <title>Extensive microbial diversity within the chicken gut microbiome revealed by metagenomics and culture.</title>
        <authorList>
            <person name="Gilroy R."/>
            <person name="Ravi A."/>
            <person name="Getino M."/>
            <person name="Pursley I."/>
            <person name="Horton D.L."/>
            <person name="Alikhan N.F."/>
            <person name="Baker D."/>
            <person name="Gharbi K."/>
            <person name="Hall N."/>
            <person name="Watson M."/>
            <person name="Adriaenssens E.M."/>
            <person name="Foster-Nyarko E."/>
            <person name="Jarju S."/>
            <person name="Secka A."/>
            <person name="Antonio M."/>
            <person name="Oren A."/>
            <person name="Chaudhuri R.R."/>
            <person name="La Ragione R."/>
            <person name="Hildebrand F."/>
            <person name="Pallen M.J."/>
        </authorList>
    </citation>
    <scope>NUCLEOTIDE SEQUENCE</scope>
    <source>
        <strain evidence="5">ChiGjej4B4-7305</strain>
    </source>
</reference>
<dbReference type="InterPro" id="IPR028082">
    <property type="entry name" value="Peripla_BP_I"/>
</dbReference>
<dbReference type="Gene3D" id="3.40.50.2300">
    <property type="match status" value="2"/>
</dbReference>
<dbReference type="PROSITE" id="PS00356">
    <property type="entry name" value="HTH_LACI_1"/>
    <property type="match status" value="1"/>
</dbReference>
<name>A0A9D2EG19_9MICO</name>
<dbReference type="InterPro" id="IPR000843">
    <property type="entry name" value="HTH_LacI"/>
</dbReference>
<dbReference type="Pfam" id="PF13377">
    <property type="entry name" value="Peripla_BP_3"/>
    <property type="match status" value="1"/>
</dbReference>